<feature type="region of interest" description="Disordered" evidence="1">
    <location>
        <begin position="1"/>
        <end position="89"/>
    </location>
</feature>
<comment type="caution">
    <text evidence="2">The sequence shown here is derived from an EMBL/GenBank/DDBJ whole genome shotgun (WGS) entry which is preliminary data.</text>
</comment>
<dbReference type="Proteomes" id="UP000652761">
    <property type="component" value="Unassembled WGS sequence"/>
</dbReference>
<reference evidence="2" key="1">
    <citation type="submission" date="2017-07" db="EMBL/GenBank/DDBJ databases">
        <title>Taro Niue Genome Assembly and Annotation.</title>
        <authorList>
            <person name="Atibalentja N."/>
            <person name="Keating K."/>
            <person name="Fields C.J."/>
        </authorList>
    </citation>
    <scope>NUCLEOTIDE SEQUENCE</scope>
    <source>
        <strain evidence="2">Niue_2</strain>
        <tissue evidence="2">Leaf</tissue>
    </source>
</reference>
<proteinExistence type="predicted"/>
<accession>A0A843TJ61</accession>
<sequence>MPCRFTSQKATHGRNVSSSHRTARTRPLHERSDNLLSTAASTRGRHPKNVGTPRGRERERGKGEARERGKGSGARALSPDPVKATYHPVATGTRRRQWLCRLQEGDIPPCRNSTDNGQISEFEKVKATAILSRSPDTARAVLTQRTPVMSVRLRLGRRDGKAT</sequence>
<feature type="compositionally biased region" description="Basic and acidic residues" evidence="1">
    <location>
        <begin position="54"/>
        <end position="70"/>
    </location>
</feature>
<feature type="compositionally biased region" description="Polar residues" evidence="1">
    <location>
        <begin position="1"/>
        <end position="20"/>
    </location>
</feature>
<name>A0A843TJ61_COLES</name>
<gene>
    <name evidence="2" type="ORF">Taro_001787</name>
</gene>
<protein>
    <submittedName>
        <fullName evidence="2">Uncharacterized protein</fullName>
    </submittedName>
</protein>
<evidence type="ECO:0000256" key="1">
    <source>
        <dbReference type="SAM" id="MobiDB-lite"/>
    </source>
</evidence>
<evidence type="ECO:0000313" key="3">
    <source>
        <dbReference type="Proteomes" id="UP000652761"/>
    </source>
</evidence>
<dbReference type="AlphaFoldDB" id="A0A843TJ61"/>
<organism evidence="2 3">
    <name type="scientific">Colocasia esculenta</name>
    <name type="common">Wild taro</name>
    <name type="synonym">Arum esculentum</name>
    <dbReference type="NCBI Taxonomy" id="4460"/>
    <lineage>
        <taxon>Eukaryota</taxon>
        <taxon>Viridiplantae</taxon>
        <taxon>Streptophyta</taxon>
        <taxon>Embryophyta</taxon>
        <taxon>Tracheophyta</taxon>
        <taxon>Spermatophyta</taxon>
        <taxon>Magnoliopsida</taxon>
        <taxon>Liliopsida</taxon>
        <taxon>Araceae</taxon>
        <taxon>Aroideae</taxon>
        <taxon>Colocasieae</taxon>
        <taxon>Colocasia</taxon>
    </lineage>
</organism>
<keyword evidence="3" id="KW-1185">Reference proteome</keyword>
<evidence type="ECO:0000313" key="2">
    <source>
        <dbReference type="EMBL" id="MQL69523.1"/>
    </source>
</evidence>
<dbReference type="EMBL" id="NMUH01000039">
    <property type="protein sequence ID" value="MQL69523.1"/>
    <property type="molecule type" value="Genomic_DNA"/>
</dbReference>